<protein>
    <submittedName>
        <fullName evidence="7">Acetyl-CoA C-acetyltransferase</fullName>
        <ecNumber evidence="7">2.3.1.9</ecNumber>
    </submittedName>
</protein>
<comment type="caution">
    <text evidence="7">The sequence shown here is derived from an EMBL/GenBank/DDBJ whole genome shotgun (WGS) entry which is preliminary data.</text>
</comment>
<dbReference type="Pfam" id="PF02803">
    <property type="entry name" value="Thiolase_C"/>
    <property type="match status" value="1"/>
</dbReference>
<dbReference type="InterPro" id="IPR016039">
    <property type="entry name" value="Thiolase-like"/>
</dbReference>
<dbReference type="NCBIfam" id="NF006090">
    <property type="entry name" value="PRK08242.1"/>
    <property type="match status" value="1"/>
</dbReference>
<sequence>MDAYIYDAIRTPRGSARKSGSLTAIQPIILVSNLLDAFSERHTFDKEVVEDLVLGCVTQVKDQGANIAKIAALYAGWPTSMSGTTVNRFCASGLDATGMAAMKVHSAMEDVVIAGGVESVSRVPMFGDEGAWFADDHVRQKTNFVQMGISADIMATLEGFSREELDEYAVQSQERAAYARENGYFSNAIIPVKNDEGEIVLQHDELIRAESTVALLGKLDPSFERIGLGEAEKKIFEAFPQIEKVTYLHHAGNSPSLADGASLLLIGNEKAENLLGIKPRAKILASANASANPFLLTGGQEAAKKVLLKSGLRVEDIDLFEYNEAFAAAPLKFMKDLKVSRDQLNVNGGAISMGHALGATGGMLVATVLEELERRGQKRGLIAVSGGGGIGTALIIERMN</sequence>
<keyword evidence="3 4" id="KW-0012">Acyltransferase</keyword>
<evidence type="ECO:0000259" key="6">
    <source>
        <dbReference type="Pfam" id="PF02803"/>
    </source>
</evidence>
<keyword evidence="2 4" id="KW-0808">Transferase</keyword>
<dbReference type="RefSeq" id="WP_381538898.1">
    <property type="nucleotide sequence ID" value="NZ_JBHUGI010000032.1"/>
</dbReference>
<dbReference type="InterPro" id="IPR002155">
    <property type="entry name" value="Thiolase"/>
</dbReference>
<accession>A0ABW4SKC0</accession>
<evidence type="ECO:0000313" key="7">
    <source>
        <dbReference type="EMBL" id="MFD1929081.1"/>
    </source>
</evidence>
<evidence type="ECO:0000259" key="5">
    <source>
        <dbReference type="Pfam" id="PF00108"/>
    </source>
</evidence>
<organism evidence="7 8">
    <name type="scientific">Sporosarcina siberiensis</name>
    <dbReference type="NCBI Taxonomy" id="1365606"/>
    <lineage>
        <taxon>Bacteria</taxon>
        <taxon>Bacillati</taxon>
        <taxon>Bacillota</taxon>
        <taxon>Bacilli</taxon>
        <taxon>Bacillales</taxon>
        <taxon>Caryophanaceae</taxon>
        <taxon>Sporosarcina</taxon>
    </lineage>
</organism>
<dbReference type="EMBL" id="JBHUGI010000032">
    <property type="protein sequence ID" value="MFD1929081.1"/>
    <property type="molecule type" value="Genomic_DNA"/>
</dbReference>
<evidence type="ECO:0000256" key="3">
    <source>
        <dbReference type="ARBA" id="ARBA00023315"/>
    </source>
</evidence>
<comment type="similarity">
    <text evidence="1 4">Belongs to the thiolase-like superfamily. Thiolase family.</text>
</comment>
<dbReference type="PANTHER" id="PTHR43365">
    <property type="entry name" value="BLR7806 PROTEIN"/>
    <property type="match status" value="1"/>
</dbReference>
<feature type="domain" description="Thiolase C-terminal" evidence="6">
    <location>
        <begin position="278"/>
        <end position="398"/>
    </location>
</feature>
<dbReference type="NCBIfam" id="TIGR01930">
    <property type="entry name" value="AcCoA-C-Actrans"/>
    <property type="match status" value="1"/>
</dbReference>
<dbReference type="PANTHER" id="PTHR43365:SF1">
    <property type="entry name" value="ACETYL-COA C-ACYLTRANSFERASE"/>
    <property type="match status" value="1"/>
</dbReference>
<dbReference type="InterPro" id="IPR020616">
    <property type="entry name" value="Thiolase_N"/>
</dbReference>
<evidence type="ECO:0000256" key="4">
    <source>
        <dbReference type="RuleBase" id="RU003557"/>
    </source>
</evidence>
<dbReference type="Proteomes" id="UP001597218">
    <property type="component" value="Unassembled WGS sequence"/>
</dbReference>
<dbReference type="PIRSF" id="PIRSF000429">
    <property type="entry name" value="Ac-CoA_Ac_transf"/>
    <property type="match status" value="1"/>
</dbReference>
<dbReference type="EC" id="2.3.1.9" evidence="7"/>
<reference evidence="8" key="1">
    <citation type="journal article" date="2019" name="Int. J. Syst. Evol. Microbiol.">
        <title>The Global Catalogue of Microorganisms (GCM) 10K type strain sequencing project: providing services to taxonomists for standard genome sequencing and annotation.</title>
        <authorList>
            <consortium name="The Broad Institute Genomics Platform"/>
            <consortium name="The Broad Institute Genome Sequencing Center for Infectious Disease"/>
            <person name="Wu L."/>
            <person name="Ma J."/>
        </authorList>
    </citation>
    <scope>NUCLEOTIDE SEQUENCE [LARGE SCALE GENOMIC DNA]</scope>
    <source>
        <strain evidence="8">CGMCC 4.7177</strain>
    </source>
</reference>
<keyword evidence="8" id="KW-1185">Reference proteome</keyword>
<evidence type="ECO:0000256" key="1">
    <source>
        <dbReference type="ARBA" id="ARBA00010982"/>
    </source>
</evidence>
<evidence type="ECO:0000256" key="2">
    <source>
        <dbReference type="ARBA" id="ARBA00022679"/>
    </source>
</evidence>
<dbReference type="GO" id="GO:0003985">
    <property type="term" value="F:acetyl-CoA C-acetyltransferase activity"/>
    <property type="evidence" value="ECO:0007669"/>
    <property type="project" value="UniProtKB-EC"/>
</dbReference>
<dbReference type="InterPro" id="IPR020617">
    <property type="entry name" value="Thiolase_C"/>
</dbReference>
<evidence type="ECO:0000313" key="8">
    <source>
        <dbReference type="Proteomes" id="UP001597218"/>
    </source>
</evidence>
<proteinExistence type="inferred from homology"/>
<dbReference type="Pfam" id="PF00108">
    <property type="entry name" value="Thiolase_N"/>
    <property type="match status" value="1"/>
</dbReference>
<dbReference type="SUPFAM" id="SSF53901">
    <property type="entry name" value="Thiolase-like"/>
    <property type="match status" value="2"/>
</dbReference>
<gene>
    <name evidence="7" type="ORF">ACFSFY_13645</name>
</gene>
<dbReference type="CDD" id="cd00751">
    <property type="entry name" value="thiolase"/>
    <property type="match status" value="1"/>
</dbReference>
<feature type="domain" description="Thiolase N-terminal" evidence="5">
    <location>
        <begin position="4"/>
        <end position="227"/>
    </location>
</feature>
<dbReference type="Gene3D" id="3.40.47.10">
    <property type="match status" value="2"/>
</dbReference>
<name>A0ABW4SKC0_9BACL</name>